<evidence type="ECO:0000313" key="3">
    <source>
        <dbReference type="Proteomes" id="UP000735302"/>
    </source>
</evidence>
<accession>A0AAV4DKY6</accession>
<feature type="domain" description="KY-like immunoglobulin-like" evidence="1">
    <location>
        <begin position="57"/>
        <end position="126"/>
    </location>
</feature>
<keyword evidence="3" id="KW-1185">Reference proteome</keyword>
<evidence type="ECO:0000313" key="2">
    <source>
        <dbReference type="EMBL" id="GFO44685.1"/>
    </source>
</evidence>
<sequence>MCVVLAFLCGKNHNCREKCMNLNLEVSGCWSTLTTVTFGNHVTSSGLDTQVVTKFVKCAGEKELPEYVFTQRKDDEEVRFAIAFPEDGWYKFQIFALPEEDPAESLPNVYNYLIEVTGNFRPAVPFVKTYTKFYKDCCYLEEPLYIDPNNCDLDDVKFKVTVPGAIKVAVHAVDEWFHLEKKGSKWEGEAALARFKTTGAKITLNANYEKDSSSYSVLLEYNI</sequence>
<dbReference type="PANTHER" id="PTHR47020:SF1">
    <property type="entry name" value="HILLARIN"/>
    <property type="match status" value="1"/>
</dbReference>
<dbReference type="AlphaFoldDB" id="A0AAV4DKY6"/>
<evidence type="ECO:0000259" key="1">
    <source>
        <dbReference type="Pfam" id="PF23265"/>
    </source>
</evidence>
<dbReference type="PANTHER" id="PTHR47020">
    <property type="entry name" value="HILLARIN"/>
    <property type="match status" value="1"/>
</dbReference>
<dbReference type="Proteomes" id="UP000735302">
    <property type="component" value="Unassembled WGS sequence"/>
</dbReference>
<dbReference type="InterPro" id="IPR053041">
    <property type="entry name" value="Transglut-like_Superfamily_Mod"/>
</dbReference>
<proteinExistence type="predicted"/>
<name>A0AAV4DKY6_9GAST</name>
<dbReference type="Pfam" id="PF23265">
    <property type="entry name" value="Ig-like_KY"/>
    <property type="match status" value="1"/>
</dbReference>
<dbReference type="EMBL" id="BLXT01007982">
    <property type="protein sequence ID" value="GFO44685.1"/>
    <property type="molecule type" value="Genomic_DNA"/>
</dbReference>
<comment type="caution">
    <text evidence="2">The sequence shown here is derived from an EMBL/GenBank/DDBJ whole genome shotgun (WGS) entry which is preliminary data.</text>
</comment>
<protein>
    <submittedName>
        <fullName evidence="2">Kyphoscoliosis peptidase</fullName>
    </submittedName>
</protein>
<reference evidence="2 3" key="1">
    <citation type="journal article" date="2021" name="Elife">
        <title>Chloroplast acquisition without the gene transfer in kleptoplastic sea slugs, Plakobranchus ocellatus.</title>
        <authorList>
            <person name="Maeda T."/>
            <person name="Takahashi S."/>
            <person name="Yoshida T."/>
            <person name="Shimamura S."/>
            <person name="Takaki Y."/>
            <person name="Nagai Y."/>
            <person name="Toyoda A."/>
            <person name="Suzuki Y."/>
            <person name="Arimoto A."/>
            <person name="Ishii H."/>
            <person name="Satoh N."/>
            <person name="Nishiyama T."/>
            <person name="Hasebe M."/>
            <person name="Maruyama T."/>
            <person name="Minagawa J."/>
            <person name="Obokata J."/>
            <person name="Shigenobu S."/>
        </authorList>
    </citation>
    <scope>NUCLEOTIDE SEQUENCE [LARGE SCALE GENOMIC DNA]</scope>
</reference>
<gene>
    <name evidence="2" type="ORF">PoB_007119000</name>
</gene>
<dbReference type="InterPro" id="IPR056564">
    <property type="entry name" value="Ig-like_KY"/>
</dbReference>
<organism evidence="2 3">
    <name type="scientific">Plakobranchus ocellatus</name>
    <dbReference type="NCBI Taxonomy" id="259542"/>
    <lineage>
        <taxon>Eukaryota</taxon>
        <taxon>Metazoa</taxon>
        <taxon>Spiralia</taxon>
        <taxon>Lophotrochozoa</taxon>
        <taxon>Mollusca</taxon>
        <taxon>Gastropoda</taxon>
        <taxon>Heterobranchia</taxon>
        <taxon>Euthyneura</taxon>
        <taxon>Panpulmonata</taxon>
        <taxon>Sacoglossa</taxon>
        <taxon>Placobranchoidea</taxon>
        <taxon>Plakobranchidae</taxon>
        <taxon>Plakobranchus</taxon>
    </lineage>
</organism>